<dbReference type="Proteomes" id="UP000800981">
    <property type="component" value="Unassembled WGS sequence"/>
</dbReference>
<protein>
    <submittedName>
        <fullName evidence="6">RDD family protein</fullName>
    </submittedName>
</protein>
<accession>A0ABX0GRV7</accession>
<evidence type="ECO:0000256" key="4">
    <source>
        <dbReference type="ARBA" id="ARBA00023136"/>
    </source>
</evidence>
<evidence type="ECO:0000256" key="1">
    <source>
        <dbReference type="ARBA" id="ARBA00004141"/>
    </source>
</evidence>
<evidence type="ECO:0000256" key="2">
    <source>
        <dbReference type="ARBA" id="ARBA00022692"/>
    </source>
</evidence>
<evidence type="ECO:0000313" key="6">
    <source>
        <dbReference type="EMBL" id="NHC12496.1"/>
    </source>
</evidence>
<keyword evidence="7" id="KW-1185">Reference proteome</keyword>
<evidence type="ECO:0000256" key="3">
    <source>
        <dbReference type="ARBA" id="ARBA00022989"/>
    </source>
</evidence>
<dbReference type="Pfam" id="PF06271">
    <property type="entry name" value="RDD"/>
    <property type="match status" value="1"/>
</dbReference>
<dbReference type="EMBL" id="JAANNP010000001">
    <property type="protein sequence ID" value="NHC12496.1"/>
    <property type="molecule type" value="Genomic_DNA"/>
</dbReference>
<keyword evidence="4" id="KW-0472">Membrane</keyword>
<feature type="domain" description="RDD" evidence="5">
    <location>
        <begin position="41"/>
        <end position="153"/>
    </location>
</feature>
<name>A0ABX0GRV7_9ACTN</name>
<comment type="subcellular location">
    <subcellularLocation>
        <location evidence="1">Membrane</location>
        <topology evidence="1">Multi-pass membrane protein</topology>
    </subcellularLocation>
</comment>
<keyword evidence="3" id="KW-1133">Transmembrane helix</keyword>
<evidence type="ECO:0000313" key="7">
    <source>
        <dbReference type="Proteomes" id="UP000800981"/>
    </source>
</evidence>
<evidence type="ECO:0000259" key="5">
    <source>
        <dbReference type="Pfam" id="PF06271"/>
    </source>
</evidence>
<reference evidence="6 7" key="1">
    <citation type="submission" date="2020-03" db="EMBL/GenBank/DDBJ databases">
        <title>Two novel Motilibacter sp.</title>
        <authorList>
            <person name="Liu S."/>
        </authorList>
    </citation>
    <scope>NUCLEOTIDE SEQUENCE [LARGE SCALE GENOMIC DNA]</scope>
    <source>
        <strain evidence="6 7">E257</strain>
    </source>
</reference>
<proteinExistence type="predicted"/>
<organism evidence="6 7">
    <name type="scientific">Motilibacter deserti</name>
    <dbReference type="NCBI Taxonomy" id="2714956"/>
    <lineage>
        <taxon>Bacteria</taxon>
        <taxon>Bacillati</taxon>
        <taxon>Actinomycetota</taxon>
        <taxon>Actinomycetes</taxon>
        <taxon>Motilibacterales</taxon>
        <taxon>Motilibacteraceae</taxon>
        <taxon>Motilibacter</taxon>
    </lineage>
</organism>
<gene>
    <name evidence="6" type="ORF">G9H71_01695</name>
</gene>
<keyword evidence="2" id="KW-0812">Transmembrane</keyword>
<sequence>MDRRTLGSWLNGPRATLEAQGVQLPPRGKRLGRPVEGSGAVAGFGRRLVALFLDWVLALALTRIATIGADVDGQAWDLLVLGVFAAVSWGTLAATGRTPGYLALGLRLEMARPGEPRTVWGVRTAIRTVLLTLVVPAAIWDADGRGLHDKAAGTAVVRV</sequence>
<dbReference type="InterPro" id="IPR010432">
    <property type="entry name" value="RDD"/>
</dbReference>
<comment type="caution">
    <text evidence="6">The sequence shown here is derived from an EMBL/GenBank/DDBJ whole genome shotgun (WGS) entry which is preliminary data.</text>
</comment>